<dbReference type="InterPro" id="IPR057204">
    <property type="entry name" value="DUF7882"/>
</dbReference>
<name>A0ABV8Q5P9_9MICO</name>
<proteinExistence type="predicted"/>
<comment type="caution">
    <text evidence="2">The sequence shown here is derived from an EMBL/GenBank/DDBJ whole genome shotgun (WGS) entry which is preliminary data.</text>
</comment>
<evidence type="ECO:0000259" key="1">
    <source>
        <dbReference type="Pfam" id="PF25355"/>
    </source>
</evidence>
<protein>
    <recommendedName>
        <fullName evidence="1">DUF7882 domain-containing protein</fullName>
    </recommendedName>
</protein>
<dbReference type="Pfam" id="PF25355">
    <property type="entry name" value="DUF7882"/>
    <property type="match status" value="1"/>
</dbReference>
<reference evidence="3" key="1">
    <citation type="journal article" date="2019" name="Int. J. Syst. Evol. Microbiol.">
        <title>The Global Catalogue of Microorganisms (GCM) 10K type strain sequencing project: providing services to taxonomists for standard genome sequencing and annotation.</title>
        <authorList>
            <consortium name="The Broad Institute Genomics Platform"/>
            <consortium name="The Broad Institute Genome Sequencing Center for Infectious Disease"/>
            <person name="Wu L."/>
            <person name="Ma J."/>
        </authorList>
    </citation>
    <scope>NUCLEOTIDE SEQUENCE [LARGE SCALE GENOMIC DNA]</scope>
    <source>
        <strain evidence="3">CGMCC 1.10363</strain>
    </source>
</reference>
<dbReference type="Proteomes" id="UP001595900">
    <property type="component" value="Unassembled WGS sequence"/>
</dbReference>
<keyword evidence="3" id="KW-1185">Reference proteome</keyword>
<dbReference type="EMBL" id="JBHSCN010000003">
    <property type="protein sequence ID" value="MFC4242684.1"/>
    <property type="molecule type" value="Genomic_DNA"/>
</dbReference>
<sequence length="111" mass="12374">MGTLSYAGADYEFEDRLLAHLKIAITTKLRLKEGFLLNWQIPTDRGSGRASIWLAPDIPLAFRFGGSRPPELNRLWLDALARSSHGIRGMVVMSEDEARNYVDEAGRSTAP</sequence>
<gene>
    <name evidence="2" type="ORF">ACFOYW_04800</name>
</gene>
<dbReference type="RefSeq" id="WP_390227570.1">
    <property type="nucleotide sequence ID" value="NZ_JBHSCN010000003.1"/>
</dbReference>
<organism evidence="2 3">
    <name type="scientific">Gryllotalpicola reticulitermitis</name>
    <dbReference type="NCBI Taxonomy" id="1184153"/>
    <lineage>
        <taxon>Bacteria</taxon>
        <taxon>Bacillati</taxon>
        <taxon>Actinomycetota</taxon>
        <taxon>Actinomycetes</taxon>
        <taxon>Micrococcales</taxon>
        <taxon>Microbacteriaceae</taxon>
        <taxon>Gryllotalpicola</taxon>
    </lineage>
</organism>
<evidence type="ECO:0000313" key="2">
    <source>
        <dbReference type="EMBL" id="MFC4242684.1"/>
    </source>
</evidence>
<evidence type="ECO:0000313" key="3">
    <source>
        <dbReference type="Proteomes" id="UP001595900"/>
    </source>
</evidence>
<feature type="domain" description="DUF7882" evidence="1">
    <location>
        <begin position="1"/>
        <end position="95"/>
    </location>
</feature>
<accession>A0ABV8Q5P9</accession>